<organism evidence="5 6">
    <name type="scientific">Hevea brasiliensis</name>
    <name type="common">Para rubber tree</name>
    <name type="synonym">Siphonia brasiliensis</name>
    <dbReference type="NCBI Taxonomy" id="3981"/>
    <lineage>
        <taxon>Eukaryota</taxon>
        <taxon>Viridiplantae</taxon>
        <taxon>Streptophyta</taxon>
        <taxon>Embryophyta</taxon>
        <taxon>Tracheophyta</taxon>
        <taxon>Spermatophyta</taxon>
        <taxon>Magnoliopsida</taxon>
        <taxon>eudicotyledons</taxon>
        <taxon>Gunneridae</taxon>
        <taxon>Pentapetalae</taxon>
        <taxon>rosids</taxon>
        <taxon>fabids</taxon>
        <taxon>Malpighiales</taxon>
        <taxon>Euphorbiaceae</taxon>
        <taxon>Crotonoideae</taxon>
        <taxon>Micrandreae</taxon>
        <taxon>Hevea</taxon>
    </lineage>
</organism>
<dbReference type="Proteomes" id="UP001174677">
    <property type="component" value="Chromosome 10"/>
</dbReference>
<gene>
    <name evidence="5" type="ORF">P3X46_018817</name>
</gene>
<dbReference type="Pfam" id="PF05701">
    <property type="entry name" value="WEMBL"/>
    <property type="match status" value="1"/>
</dbReference>
<dbReference type="EMBL" id="JARPOI010000010">
    <property type="protein sequence ID" value="KAJ9170729.1"/>
    <property type="molecule type" value="Genomic_DNA"/>
</dbReference>
<feature type="coiled-coil region" evidence="3">
    <location>
        <begin position="222"/>
        <end position="259"/>
    </location>
</feature>
<feature type="region of interest" description="Disordered" evidence="4">
    <location>
        <begin position="1"/>
        <end position="27"/>
    </location>
</feature>
<evidence type="ECO:0000256" key="1">
    <source>
        <dbReference type="ARBA" id="ARBA00005485"/>
    </source>
</evidence>
<dbReference type="InterPro" id="IPR008545">
    <property type="entry name" value="Web"/>
</dbReference>
<comment type="similarity">
    <text evidence="1">Belongs to the WEB family.</text>
</comment>
<keyword evidence="6" id="KW-1185">Reference proteome</keyword>
<feature type="compositionally biased region" description="Basic and acidic residues" evidence="4">
    <location>
        <begin position="17"/>
        <end position="27"/>
    </location>
</feature>
<comment type="caution">
    <text evidence="5">The sequence shown here is derived from an EMBL/GenBank/DDBJ whole genome shotgun (WGS) entry which is preliminary data.</text>
</comment>
<keyword evidence="2 3" id="KW-0175">Coiled coil</keyword>
<feature type="region of interest" description="Disordered" evidence="4">
    <location>
        <begin position="275"/>
        <end position="302"/>
    </location>
</feature>
<sequence>MEAYDEETGESSMYKTGELKEQPRDTETKMAELIDIKEELHRAKDNAMQSWLDSKPLIDELEKLQANLASARNRTSMSNIVISELKSQLEAISIEIRTKMEEETKSKKMINEITQDLEQKHEESELIKKDADEEHRTRSKLKQVLRMRRQSLRTLQLTLQAISLESDAFGASAVEALAHVKSSETDNTIVRISQEEYHALTRKAKEETALAEWRVSVSMEQKLAAEESRNFALSRLKELRRKKRNKEEKIINEEEVEEQQSPVKVMNSGIDFPKARAQAIGKSKQRKPQQQRRKSVMKSKKKKLSIFNRIRSFLVRSIARLFR</sequence>
<name>A0ABQ9LRU9_HEVBR</name>
<reference evidence="5 6" key="1">
    <citation type="journal article" date="2023" name="Plant Biotechnol. J.">
        <title>Chromosome-level wild Hevea brasiliensis genome provides new tools for genomic-assisted breeding and valuable loci to elevate rubber yield.</title>
        <authorList>
            <person name="Cheng H."/>
            <person name="Song X."/>
            <person name="Hu Y."/>
            <person name="Wu T."/>
            <person name="Yang Q."/>
            <person name="An Z."/>
            <person name="Feng S."/>
            <person name="Deng Z."/>
            <person name="Wu W."/>
            <person name="Zeng X."/>
            <person name="Tu M."/>
            <person name="Wang X."/>
            <person name="Huang H."/>
        </authorList>
    </citation>
    <scope>NUCLEOTIDE SEQUENCE [LARGE SCALE GENOMIC DNA]</scope>
    <source>
        <strain evidence="5">MT/VB/25A 57/8</strain>
    </source>
</reference>
<proteinExistence type="inferred from homology"/>
<protein>
    <recommendedName>
        <fullName evidence="7">WEB family protein</fullName>
    </recommendedName>
</protein>
<evidence type="ECO:0000313" key="6">
    <source>
        <dbReference type="Proteomes" id="UP001174677"/>
    </source>
</evidence>
<feature type="compositionally biased region" description="Basic residues" evidence="4">
    <location>
        <begin position="283"/>
        <end position="302"/>
    </location>
</feature>
<evidence type="ECO:0000256" key="4">
    <source>
        <dbReference type="SAM" id="MobiDB-lite"/>
    </source>
</evidence>
<evidence type="ECO:0000256" key="2">
    <source>
        <dbReference type="ARBA" id="ARBA00023054"/>
    </source>
</evidence>
<accession>A0ABQ9LRU9</accession>
<evidence type="ECO:0000313" key="5">
    <source>
        <dbReference type="EMBL" id="KAJ9170729.1"/>
    </source>
</evidence>
<evidence type="ECO:0000256" key="3">
    <source>
        <dbReference type="SAM" id="Coils"/>
    </source>
</evidence>
<evidence type="ECO:0008006" key="7">
    <source>
        <dbReference type="Google" id="ProtNLM"/>
    </source>
</evidence>
<dbReference type="PANTHER" id="PTHR32054">
    <property type="entry name" value="HEAVY CHAIN, PUTATIVE, EXPRESSED-RELATED-RELATED"/>
    <property type="match status" value="1"/>
</dbReference>
<feature type="coiled-coil region" evidence="3">
    <location>
        <begin position="54"/>
        <end position="134"/>
    </location>
</feature>
<dbReference type="PANTHER" id="PTHR32054:SF70">
    <property type="entry name" value="OS07G0620100 PROTEIN"/>
    <property type="match status" value="1"/>
</dbReference>